<dbReference type="Proteomes" id="UP000245021">
    <property type="component" value="Unassembled WGS sequence"/>
</dbReference>
<dbReference type="Pfam" id="PF01522">
    <property type="entry name" value="Polysacc_deac_1"/>
    <property type="match status" value="1"/>
</dbReference>
<dbReference type="SUPFAM" id="SSF88713">
    <property type="entry name" value="Glycoside hydrolase/deacetylase"/>
    <property type="match status" value="1"/>
</dbReference>
<evidence type="ECO:0000256" key="4">
    <source>
        <dbReference type="ARBA" id="ARBA00022729"/>
    </source>
</evidence>
<evidence type="ECO:0000259" key="7">
    <source>
        <dbReference type="PROSITE" id="PS51677"/>
    </source>
</evidence>
<keyword evidence="4" id="KW-0732">Signal</keyword>
<evidence type="ECO:0000256" key="1">
    <source>
        <dbReference type="ARBA" id="ARBA00004613"/>
    </source>
</evidence>
<comment type="caution">
    <text evidence="8">The sequence shown here is derived from an EMBL/GenBank/DDBJ whole genome shotgun (WGS) entry which is preliminary data.</text>
</comment>
<dbReference type="EMBL" id="BFFO01000004">
    <property type="protein sequence ID" value="GBG96690.1"/>
    <property type="molecule type" value="Genomic_DNA"/>
</dbReference>
<keyword evidence="9" id="KW-1185">Reference proteome</keyword>
<evidence type="ECO:0000256" key="3">
    <source>
        <dbReference type="ARBA" id="ARBA00022723"/>
    </source>
</evidence>
<sequence length="373" mass="40366">MKRIGKKKYNYRNITIAVIALLVIGIGGTGLAIKLNHDQQVYAALKSKEADAEEKAKKSRKPEDIQLAQKLADELKDGDKTVATEHIKDLKSDLIKLNNASSAVDKADAKPTEEDTSLAQKLVDQLSSDYLSKDKEGLQKRLDKDKEVVAKQKEAAEAAKKAAAEAAKVAEETKGQKLIALTFDDGPNPQTTPGLLQTLKSKGVVATFFALGQQAQANPDIIKQEAAAGNEVASHTWDHKDLTTLSPGAAKQEILSAHDTINSLSGQNTNIFRPPYGSYNQSTLALTDLAAVNWSIDTNDWRYNSPAPVVQNAMSAAHPGAIILMHDIHPWSVAAVPQIIDQLKAQGYTFVTVTKLLEARDGGVQAHQVYFGQ</sequence>
<dbReference type="InterPro" id="IPR002509">
    <property type="entry name" value="NODB_dom"/>
</dbReference>
<protein>
    <submittedName>
        <fullName evidence="8">Xylanase/chitin deacetylase</fullName>
    </submittedName>
</protein>
<keyword evidence="8" id="KW-0624">Polysaccharide degradation</keyword>
<dbReference type="InterPro" id="IPR041909">
    <property type="entry name" value="Sbi_C3_db_domIV"/>
</dbReference>
<feature type="coiled-coil region" evidence="6">
    <location>
        <begin position="135"/>
        <end position="173"/>
    </location>
</feature>
<keyword evidence="6" id="KW-0175">Coiled coil</keyword>
<name>A0A2R5HJE2_9LACT</name>
<dbReference type="PANTHER" id="PTHR10587:SF133">
    <property type="entry name" value="CHITIN DEACETYLASE 1-RELATED"/>
    <property type="match status" value="1"/>
</dbReference>
<dbReference type="Gene3D" id="1.10.10.1270">
    <property type="entry name" value="Sbi, C3 binding domain IV"/>
    <property type="match status" value="1"/>
</dbReference>
<evidence type="ECO:0000256" key="6">
    <source>
        <dbReference type="SAM" id="Coils"/>
    </source>
</evidence>
<dbReference type="InterPro" id="IPR011330">
    <property type="entry name" value="Glyco_hydro/deAcase_b/a-brl"/>
</dbReference>
<dbReference type="InterPro" id="IPR050248">
    <property type="entry name" value="Polysacc_deacetylase_ArnD"/>
</dbReference>
<evidence type="ECO:0000313" key="8">
    <source>
        <dbReference type="EMBL" id="GBG96690.1"/>
    </source>
</evidence>
<dbReference type="Gene3D" id="3.20.20.370">
    <property type="entry name" value="Glycoside hydrolase/deacetylase"/>
    <property type="match status" value="1"/>
</dbReference>
<keyword evidence="8" id="KW-0858">Xylan degradation</keyword>
<keyword evidence="8" id="KW-0119">Carbohydrate metabolism</keyword>
<dbReference type="OrthoDB" id="9812065at2"/>
<dbReference type="RefSeq" id="WP_109245666.1">
    <property type="nucleotide sequence ID" value="NZ_BFFO01000004.1"/>
</dbReference>
<keyword evidence="8" id="KW-0326">Glycosidase</keyword>
<feature type="domain" description="NodB homology" evidence="7">
    <location>
        <begin position="177"/>
        <end position="351"/>
    </location>
</feature>
<evidence type="ECO:0000256" key="5">
    <source>
        <dbReference type="ARBA" id="ARBA00022801"/>
    </source>
</evidence>
<evidence type="ECO:0000256" key="2">
    <source>
        <dbReference type="ARBA" id="ARBA00022525"/>
    </source>
</evidence>
<gene>
    <name evidence="8" type="primary">CDA1_1</name>
    <name evidence="8" type="ORF">NtB2_00814</name>
</gene>
<dbReference type="GO" id="GO:0016798">
    <property type="term" value="F:hydrolase activity, acting on glycosyl bonds"/>
    <property type="evidence" value="ECO:0007669"/>
    <property type="project" value="UniProtKB-KW"/>
</dbReference>
<accession>A0A2R5HJE2</accession>
<dbReference type="AlphaFoldDB" id="A0A2R5HJE2"/>
<dbReference type="PROSITE" id="PS51677">
    <property type="entry name" value="NODB"/>
    <property type="match status" value="1"/>
</dbReference>
<dbReference type="GO" id="GO:0046872">
    <property type="term" value="F:metal ion binding"/>
    <property type="evidence" value="ECO:0007669"/>
    <property type="project" value="UniProtKB-KW"/>
</dbReference>
<dbReference type="GO" id="GO:0016020">
    <property type="term" value="C:membrane"/>
    <property type="evidence" value="ECO:0007669"/>
    <property type="project" value="TreeGrafter"/>
</dbReference>
<dbReference type="GO" id="GO:0005576">
    <property type="term" value="C:extracellular region"/>
    <property type="evidence" value="ECO:0007669"/>
    <property type="project" value="UniProtKB-SubCell"/>
</dbReference>
<dbReference type="PANTHER" id="PTHR10587">
    <property type="entry name" value="GLYCOSYL TRANSFERASE-RELATED"/>
    <property type="match status" value="1"/>
</dbReference>
<keyword evidence="3" id="KW-0479">Metal-binding</keyword>
<keyword evidence="2" id="KW-0964">Secreted</keyword>
<comment type="subcellular location">
    <subcellularLocation>
        <location evidence="1">Secreted</location>
    </subcellularLocation>
</comment>
<proteinExistence type="predicted"/>
<reference evidence="8 9" key="1">
    <citation type="journal article" date="2018" name="Genome Announc.">
        <title>Draft Genome Sequence of Lactococcus sp. Strain NtB2 (JCM 32569), Isolated from the Gut of the Higher Termite Nasutitermes takasagoensis.</title>
        <authorList>
            <person name="Noda S."/>
            <person name="Aihara C."/>
            <person name="Yuki M."/>
            <person name="Ohkuma M."/>
        </authorList>
    </citation>
    <scope>NUCLEOTIDE SEQUENCE [LARGE SCALE GENOMIC DNA]</scope>
    <source>
        <strain evidence="8 9">NtB2</strain>
    </source>
</reference>
<dbReference type="GO" id="GO:0016810">
    <property type="term" value="F:hydrolase activity, acting on carbon-nitrogen (but not peptide) bonds"/>
    <property type="evidence" value="ECO:0007669"/>
    <property type="project" value="InterPro"/>
</dbReference>
<dbReference type="GO" id="GO:0045493">
    <property type="term" value="P:xylan catabolic process"/>
    <property type="evidence" value="ECO:0007669"/>
    <property type="project" value="UniProtKB-KW"/>
</dbReference>
<organism evidence="8 9">
    <name type="scientific">Lactococcus termiticola</name>
    <dbReference type="NCBI Taxonomy" id="2169526"/>
    <lineage>
        <taxon>Bacteria</taxon>
        <taxon>Bacillati</taxon>
        <taxon>Bacillota</taxon>
        <taxon>Bacilli</taxon>
        <taxon>Lactobacillales</taxon>
        <taxon>Streptococcaceae</taxon>
        <taxon>Lactococcus</taxon>
    </lineage>
</organism>
<keyword evidence="5 8" id="KW-0378">Hydrolase</keyword>
<evidence type="ECO:0000313" key="9">
    <source>
        <dbReference type="Proteomes" id="UP000245021"/>
    </source>
</evidence>